<comment type="subcellular location">
    <subcellularLocation>
        <location evidence="3">Cell membrane</location>
    </subcellularLocation>
    <subcellularLocation>
        <location evidence="2">Membrane</location>
        <topology evidence="2">Multi-pass membrane protein</topology>
    </subcellularLocation>
</comment>
<dbReference type="InterPro" id="IPR036890">
    <property type="entry name" value="HATPase_C_sf"/>
</dbReference>
<dbReference type="CDD" id="cd00082">
    <property type="entry name" value="HisKA"/>
    <property type="match status" value="1"/>
</dbReference>
<dbReference type="InterPro" id="IPR003594">
    <property type="entry name" value="HATPase_dom"/>
</dbReference>
<dbReference type="Pfam" id="PF00512">
    <property type="entry name" value="HisKA"/>
    <property type="match status" value="1"/>
</dbReference>
<keyword evidence="6" id="KW-0808">Transferase</keyword>
<evidence type="ECO:0000256" key="4">
    <source>
        <dbReference type="ARBA" id="ARBA00012438"/>
    </source>
</evidence>
<name>A0A4V1BDL8_9ACTN</name>
<dbReference type="Gene3D" id="6.10.340.10">
    <property type="match status" value="1"/>
</dbReference>
<dbReference type="Pfam" id="PF02518">
    <property type="entry name" value="HATPase_c"/>
    <property type="match status" value="1"/>
</dbReference>
<dbReference type="InterPro" id="IPR003661">
    <property type="entry name" value="HisK_dim/P_dom"/>
</dbReference>
<proteinExistence type="predicted"/>
<evidence type="ECO:0000256" key="5">
    <source>
        <dbReference type="ARBA" id="ARBA00022553"/>
    </source>
</evidence>
<dbReference type="SUPFAM" id="SSF47384">
    <property type="entry name" value="Homodimeric domain of signal transducing histidine kinase"/>
    <property type="match status" value="1"/>
</dbReference>
<feature type="compositionally biased region" description="Basic and acidic residues" evidence="12">
    <location>
        <begin position="19"/>
        <end position="29"/>
    </location>
</feature>
<accession>A0A4V1BDL8</accession>
<feature type="domain" description="Histidine kinase" evidence="14">
    <location>
        <begin position="291"/>
        <end position="499"/>
    </location>
</feature>
<feature type="domain" description="HAMP" evidence="15">
    <location>
        <begin position="231"/>
        <end position="283"/>
    </location>
</feature>
<dbReference type="SMART" id="SM00388">
    <property type="entry name" value="HisKA"/>
    <property type="match status" value="1"/>
</dbReference>
<comment type="catalytic activity">
    <reaction evidence="1">
        <text>ATP + protein L-histidine = ADP + protein N-phospho-L-histidine.</text>
        <dbReference type="EC" id="2.7.13.3"/>
    </reaction>
</comment>
<dbReference type="InterPro" id="IPR003660">
    <property type="entry name" value="HAMP_dom"/>
</dbReference>
<feature type="transmembrane region" description="Helical" evidence="13">
    <location>
        <begin position="41"/>
        <end position="65"/>
    </location>
</feature>
<evidence type="ECO:0000313" key="17">
    <source>
        <dbReference type="Proteomes" id="UP000294894"/>
    </source>
</evidence>
<keyword evidence="10" id="KW-0902">Two-component regulatory system</keyword>
<dbReference type="GO" id="GO:0005886">
    <property type="term" value="C:plasma membrane"/>
    <property type="evidence" value="ECO:0007669"/>
    <property type="project" value="UniProtKB-SubCell"/>
</dbReference>
<dbReference type="Gene3D" id="1.10.287.130">
    <property type="match status" value="1"/>
</dbReference>
<dbReference type="AlphaFoldDB" id="A0A4V1BDL8"/>
<evidence type="ECO:0000259" key="15">
    <source>
        <dbReference type="PROSITE" id="PS50885"/>
    </source>
</evidence>
<dbReference type="PANTHER" id="PTHR45436">
    <property type="entry name" value="SENSOR HISTIDINE KINASE YKOH"/>
    <property type="match status" value="1"/>
</dbReference>
<organism evidence="16 17">
    <name type="scientific">Nocardioides euryhalodurans</name>
    <dbReference type="NCBI Taxonomy" id="2518370"/>
    <lineage>
        <taxon>Bacteria</taxon>
        <taxon>Bacillati</taxon>
        <taxon>Actinomycetota</taxon>
        <taxon>Actinomycetes</taxon>
        <taxon>Propionibacteriales</taxon>
        <taxon>Nocardioidaceae</taxon>
        <taxon>Nocardioides</taxon>
    </lineage>
</organism>
<dbReference type="SUPFAM" id="SSF55874">
    <property type="entry name" value="ATPase domain of HSP90 chaperone/DNA topoisomerase II/histidine kinase"/>
    <property type="match status" value="1"/>
</dbReference>
<evidence type="ECO:0000256" key="7">
    <source>
        <dbReference type="ARBA" id="ARBA00022692"/>
    </source>
</evidence>
<evidence type="ECO:0000259" key="14">
    <source>
        <dbReference type="PROSITE" id="PS50109"/>
    </source>
</evidence>
<sequence length="506" mass="55324">MMTTMETRAATTPTTSRATTERATADRPSPRRTRTQIPVRIRIAATIAVVTAMAMAAAGLLVFVLESTRIDSSLNQQIDQEIAEFRALEDGTDPATGEPFADVGRLLSLFIDRNVTDDDEMLLTYVDGEARQGTPNQFGDSIRTEPVFRDAIARLLETGGTEVIDSPRFDEVWVTVVPVDDVRDPRASGALAIVNFADDERSELNRTIQTYGIVTLCFLGLITLLALWRSGRLLAPLTTLRTTAESIGETDLSLRIPEQGNDDLTALTRTLNDMLARLELAFVGQRQFLDDAGHELKTPLTVLQGHLELLDADDPQEVAETRLLLLDEVDRMSRLVGDMILLAKSDRPDFVSPAPVSLERLTHTLLSKARGLADRDWDLDQVGEGIVELDEQRITQAVLQLADNAVKHTAPGDTIALGSAWDAEGARLWVRDTGPGVPETDRQHIFERFGRSVVGADDEGFGLGLAIVDAIARAHRGRVDLADDPPPGATFVITLPSQQEVPWPAS</sequence>
<evidence type="ECO:0000313" key="16">
    <source>
        <dbReference type="EMBL" id="QBR91572.1"/>
    </source>
</evidence>
<evidence type="ECO:0000256" key="9">
    <source>
        <dbReference type="ARBA" id="ARBA00022989"/>
    </source>
</evidence>
<dbReference type="EC" id="2.7.13.3" evidence="4"/>
<evidence type="ECO:0000256" key="2">
    <source>
        <dbReference type="ARBA" id="ARBA00004141"/>
    </source>
</evidence>
<evidence type="ECO:0000256" key="12">
    <source>
        <dbReference type="SAM" id="MobiDB-lite"/>
    </source>
</evidence>
<evidence type="ECO:0000256" key="8">
    <source>
        <dbReference type="ARBA" id="ARBA00022777"/>
    </source>
</evidence>
<dbReference type="PROSITE" id="PS50109">
    <property type="entry name" value="HIS_KIN"/>
    <property type="match status" value="1"/>
</dbReference>
<dbReference type="PANTHER" id="PTHR45436:SF15">
    <property type="entry name" value="SENSOR HISTIDINE KINASE CUSS"/>
    <property type="match status" value="1"/>
</dbReference>
<keyword evidence="7 13" id="KW-0812">Transmembrane</keyword>
<keyword evidence="8 16" id="KW-0418">Kinase</keyword>
<dbReference type="PROSITE" id="PS50885">
    <property type="entry name" value="HAMP"/>
    <property type="match status" value="1"/>
</dbReference>
<dbReference type="CDD" id="cd00075">
    <property type="entry name" value="HATPase"/>
    <property type="match status" value="1"/>
</dbReference>
<dbReference type="SMART" id="SM00387">
    <property type="entry name" value="HATPase_c"/>
    <property type="match status" value="1"/>
</dbReference>
<reference evidence="16 17" key="1">
    <citation type="submission" date="2019-03" db="EMBL/GenBank/DDBJ databases">
        <title>Three New Species of Nocardioides, Nocardioides euryhalodurans sp. nov., Nocardioides seonyuensis sp. nov. and Nocardioides eburneoflavus sp. nov., Iolated from Soil.</title>
        <authorList>
            <person name="Roh S.G."/>
            <person name="Lee C."/>
            <person name="Kim M.-K."/>
            <person name="Kim S.B."/>
        </authorList>
    </citation>
    <scope>NUCLEOTIDE SEQUENCE [LARGE SCALE GENOMIC DNA]</scope>
    <source>
        <strain evidence="16 17">MMS17-SY117</strain>
    </source>
</reference>
<dbReference type="PRINTS" id="PR00344">
    <property type="entry name" value="BCTRLSENSOR"/>
</dbReference>
<dbReference type="CDD" id="cd06225">
    <property type="entry name" value="HAMP"/>
    <property type="match status" value="1"/>
</dbReference>
<feature type="transmembrane region" description="Helical" evidence="13">
    <location>
        <begin position="208"/>
        <end position="228"/>
    </location>
</feature>
<dbReference type="Pfam" id="PF00672">
    <property type="entry name" value="HAMP"/>
    <property type="match status" value="1"/>
</dbReference>
<evidence type="ECO:0000256" key="1">
    <source>
        <dbReference type="ARBA" id="ARBA00000085"/>
    </source>
</evidence>
<evidence type="ECO:0000256" key="10">
    <source>
        <dbReference type="ARBA" id="ARBA00023012"/>
    </source>
</evidence>
<keyword evidence="17" id="KW-1185">Reference proteome</keyword>
<dbReference type="EMBL" id="CP038267">
    <property type="protein sequence ID" value="QBR91572.1"/>
    <property type="molecule type" value="Genomic_DNA"/>
</dbReference>
<gene>
    <name evidence="16" type="ORF">EXE57_04270</name>
</gene>
<keyword evidence="5" id="KW-0597">Phosphoprotein</keyword>
<dbReference type="SMART" id="SM00304">
    <property type="entry name" value="HAMP"/>
    <property type="match status" value="1"/>
</dbReference>
<dbReference type="InterPro" id="IPR036097">
    <property type="entry name" value="HisK_dim/P_sf"/>
</dbReference>
<keyword evidence="11 13" id="KW-0472">Membrane</keyword>
<evidence type="ECO:0000256" key="3">
    <source>
        <dbReference type="ARBA" id="ARBA00004236"/>
    </source>
</evidence>
<evidence type="ECO:0000256" key="11">
    <source>
        <dbReference type="ARBA" id="ARBA00023136"/>
    </source>
</evidence>
<dbReference type="InterPro" id="IPR050428">
    <property type="entry name" value="TCS_sensor_his_kinase"/>
</dbReference>
<dbReference type="OrthoDB" id="9786919at2"/>
<keyword evidence="9 13" id="KW-1133">Transmembrane helix</keyword>
<dbReference type="InterPro" id="IPR004358">
    <property type="entry name" value="Sig_transdc_His_kin-like_C"/>
</dbReference>
<protein>
    <recommendedName>
        <fullName evidence="4">histidine kinase</fullName>
        <ecNumber evidence="4">2.7.13.3</ecNumber>
    </recommendedName>
</protein>
<dbReference type="Gene3D" id="3.30.565.10">
    <property type="entry name" value="Histidine kinase-like ATPase, C-terminal domain"/>
    <property type="match status" value="1"/>
</dbReference>
<evidence type="ECO:0000256" key="13">
    <source>
        <dbReference type="SAM" id="Phobius"/>
    </source>
</evidence>
<dbReference type="KEGG" id="noy:EXE57_04270"/>
<feature type="region of interest" description="Disordered" evidence="12">
    <location>
        <begin position="1"/>
        <end position="33"/>
    </location>
</feature>
<dbReference type="InterPro" id="IPR005467">
    <property type="entry name" value="His_kinase_dom"/>
</dbReference>
<feature type="compositionally biased region" description="Low complexity" evidence="12">
    <location>
        <begin position="1"/>
        <end position="18"/>
    </location>
</feature>
<dbReference type="GO" id="GO:0000155">
    <property type="term" value="F:phosphorelay sensor kinase activity"/>
    <property type="evidence" value="ECO:0007669"/>
    <property type="project" value="InterPro"/>
</dbReference>
<dbReference type="Proteomes" id="UP000294894">
    <property type="component" value="Chromosome"/>
</dbReference>
<evidence type="ECO:0000256" key="6">
    <source>
        <dbReference type="ARBA" id="ARBA00022679"/>
    </source>
</evidence>
<dbReference type="SUPFAM" id="SSF158472">
    <property type="entry name" value="HAMP domain-like"/>
    <property type="match status" value="1"/>
</dbReference>